<feature type="transmembrane region" description="Helical" evidence="1">
    <location>
        <begin position="200"/>
        <end position="217"/>
    </location>
</feature>
<evidence type="ECO:0000256" key="1">
    <source>
        <dbReference type="SAM" id="Phobius"/>
    </source>
</evidence>
<sequence length="799" mass="91476">MKRSKKKEGFLLRGYVVFGLYFLLAFTLYAAFLSPSKTLMGTDWLNGGYANWVFMRDYIKEHKTIALWNPYIFSGMPTIGAFFPEILTLRFLSTFVFPIHVSHVLGFVFLITVAAFSTYWFIKDYLGDDLIAIFSGISYGFSGLLVSTTYAGHLGRLTSMALFPLYLFLLKRGIDRGKLVYFLLMGSVVGYSFLNGHLQMTYFGILFLIAFFIFYNLSVGNSLKSGRFYLYAFYSILGGILAGLIYSFYLFPVIENLPYTARGAERGFEYAASWSMPPEEILNLITPRFSGILDEYWGRSYFKLHTEYMGILTLFFAIVAIFGKFKRDKLVRFLTIYGILVLLYVWGGYTPVFRVFYHVIPLVKKFRAPNLMFFVFNFISVFLASIALKTLLSEDKESQKIKRVSIYSLVGLFLVFIVFLLFKNGFVTLFTGILERAKDAGNVRTKIVLLEDALTRLPAYFILSLVFAGAGLGAVFAASSKRSQVPYVILLAVISYFDLYLADRNFVVDAGRSIEEMYGEDEIINLLKQDREIYRVFPLMYQRAMDGTLMIHRIHSIGGYTSSPPKRYQEFIGAGQSVMFNPQNLLLYPTMLNFLDCKYIIAYDFSKLDTTRYDENTKKAIRNWFSYLANFSLDKSVGQLALYRNDSNFGRVYFSENYKVLSSDSILNLMKNWPADSFKKYVLLEKEPEIKGEKIVYDGTLSLNVVAHKGNSFEISARLPRSGFLVVSENYHPAWKFYIDGKKVETFLANYAFMAVYCPAGEHRILAKFESGYHRLGFILCFLGFSISLVALIIAIKRP</sequence>
<name>A0A7C2K5C2_UNCW3</name>
<evidence type="ECO:0000313" key="2">
    <source>
        <dbReference type="EMBL" id="HEN28123.1"/>
    </source>
</evidence>
<feature type="transmembrane region" description="Helical" evidence="1">
    <location>
        <begin position="229"/>
        <end position="249"/>
    </location>
</feature>
<dbReference type="EMBL" id="DSOL01000157">
    <property type="protein sequence ID" value="HEN28123.1"/>
    <property type="molecule type" value="Genomic_DNA"/>
</dbReference>
<feature type="transmembrane region" description="Helical" evidence="1">
    <location>
        <begin position="71"/>
        <end position="92"/>
    </location>
</feature>
<feature type="transmembrane region" description="Helical" evidence="1">
    <location>
        <begin position="371"/>
        <end position="392"/>
    </location>
</feature>
<feature type="transmembrane region" description="Helical" evidence="1">
    <location>
        <begin position="485"/>
        <end position="502"/>
    </location>
</feature>
<keyword evidence="1" id="KW-1133">Transmembrane helix</keyword>
<organism evidence="2">
    <name type="scientific">candidate division WOR-3 bacterium</name>
    <dbReference type="NCBI Taxonomy" id="2052148"/>
    <lineage>
        <taxon>Bacteria</taxon>
        <taxon>Bacteria division WOR-3</taxon>
    </lineage>
</organism>
<feature type="transmembrane region" description="Helical" evidence="1">
    <location>
        <begin position="305"/>
        <end position="323"/>
    </location>
</feature>
<dbReference type="InterPro" id="IPR018580">
    <property type="entry name" value="Uncharacterised_YfhO"/>
</dbReference>
<feature type="transmembrane region" description="Helical" evidence="1">
    <location>
        <begin position="330"/>
        <end position="349"/>
    </location>
</feature>
<feature type="transmembrane region" description="Helical" evidence="1">
    <location>
        <begin position="404"/>
        <end position="422"/>
    </location>
</feature>
<feature type="transmembrane region" description="Helical" evidence="1">
    <location>
        <begin position="179"/>
        <end position="194"/>
    </location>
</feature>
<proteinExistence type="predicted"/>
<comment type="caution">
    <text evidence="2">The sequence shown here is derived from an EMBL/GenBank/DDBJ whole genome shotgun (WGS) entry which is preliminary data.</text>
</comment>
<feature type="transmembrane region" description="Helical" evidence="1">
    <location>
        <begin position="12"/>
        <end position="32"/>
    </location>
</feature>
<dbReference type="Pfam" id="PF09586">
    <property type="entry name" value="YfhO"/>
    <property type="match status" value="1"/>
</dbReference>
<feature type="transmembrane region" description="Helical" evidence="1">
    <location>
        <begin position="459"/>
        <end position="478"/>
    </location>
</feature>
<dbReference type="AlphaFoldDB" id="A0A7C2K5C2"/>
<keyword evidence="1" id="KW-0472">Membrane</keyword>
<gene>
    <name evidence="2" type="ORF">ENQ77_05625</name>
</gene>
<keyword evidence="1" id="KW-0812">Transmembrane</keyword>
<reference evidence="2" key="1">
    <citation type="journal article" date="2020" name="mSystems">
        <title>Genome- and Community-Level Interaction Insights into Carbon Utilization and Element Cycling Functions of Hydrothermarchaeota in Hydrothermal Sediment.</title>
        <authorList>
            <person name="Zhou Z."/>
            <person name="Liu Y."/>
            <person name="Xu W."/>
            <person name="Pan J."/>
            <person name="Luo Z.H."/>
            <person name="Li M."/>
        </authorList>
    </citation>
    <scope>NUCLEOTIDE SEQUENCE [LARGE SCALE GENOMIC DNA]</scope>
    <source>
        <strain evidence="2">SpSt-34</strain>
    </source>
</reference>
<dbReference type="PANTHER" id="PTHR38454">
    <property type="entry name" value="INTEGRAL MEMBRANE PROTEIN-RELATED"/>
    <property type="match status" value="1"/>
</dbReference>
<evidence type="ECO:0008006" key="3">
    <source>
        <dbReference type="Google" id="ProtNLM"/>
    </source>
</evidence>
<protein>
    <recommendedName>
        <fullName evidence="3">YfhO family protein</fullName>
    </recommendedName>
</protein>
<accession>A0A7C2K5C2</accession>
<feature type="transmembrane region" description="Helical" evidence="1">
    <location>
        <begin position="776"/>
        <end position="796"/>
    </location>
</feature>
<feature type="transmembrane region" description="Helical" evidence="1">
    <location>
        <begin position="104"/>
        <end position="122"/>
    </location>
</feature>
<dbReference type="PANTHER" id="PTHR38454:SF1">
    <property type="entry name" value="INTEGRAL MEMBRANE PROTEIN"/>
    <property type="match status" value="1"/>
</dbReference>
<feature type="transmembrane region" description="Helical" evidence="1">
    <location>
        <begin position="142"/>
        <end position="167"/>
    </location>
</feature>